<keyword evidence="7" id="KW-1015">Disulfide bond</keyword>
<comment type="function">
    <text evidence="9">Ligand for members of the frizzled family of seven transmembrane receptors.</text>
</comment>
<sequence length="340" mass="38734">LGNRETAFLFSISSAGLTHAVARACANGHLKRCSCDDSYDSHVTDGSWRWDGYVDCSAYSFKPVNKLYKDLGRANFNPLSRAYRIPKSNYWEWKLCGDNVHYAAKFVRRFLKSRSTSRDIRAEVDKHNSDLGIRVVKSNVKVTCKCHGVSGSCTTKTCWRKMAPFYEIGRKIKRAYDKAVKVGSINNSNGRARLIRLRRSRLRHRKLSGGSSITSSLTRHTLPPVSPTPDSRLNLVANTYRTTTPRATLNPREELKGEIPRNKELVYLEKSPTYCRKSRYSKGTKGRVCKDERSCDKVCCGRGYTTHVRLVRRSCQCEVKWCCAVHCNTCSERKKIHTCK</sequence>
<keyword evidence="8" id="KW-0449">Lipoprotein</keyword>
<dbReference type="GO" id="GO:0030182">
    <property type="term" value="P:neuron differentiation"/>
    <property type="evidence" value="ECO:0007669"/>
    <property type="project" value="TreeGrafter"/>
</dbReference>
<dbReference type="PRINTS" id="PR01349">
    <property type="entry name" value="WNTPROTEIN"/>
</dbReference>
<dbReference type="GO" id="GO:0045165">
    <property type="term" value="P:cell fate commitment"/>
    <property type="evidence" value="ECO:0007669"/>
    <property type="project" value="TreeGrafter"/>
</dbReference>
<dbReference type="GO" id="GO:0005615">
    <property type="term" value="C:extracellular space"/>
    <property type="evidence" value="ECO:0007669"/>
    <property type="project" value="TreeGrafter"/>
</dbReference>
<evidence type="ECO:0000256" key="9">
    <source>
        <dbReference type="RuleBase" id="RU003500"/>
    </source>
</evidence>
<dbReference type="InterPro" id="IPR018161">
    <property type="entry name" value="Wnt_CS"/>
</dbReference>
<keyword evidence="3 9" id="KW-0217">Developmental protein</keyword>
<dbReference type="Pfam" id="PF00110">
    <property type="entry name" value="wnt"/>
    <property type="match status" value="1"/>
</dbReference>
<reference evidence="11" key="3">
    <citation type="submission" date="2025-09" db="UniProtKB">
        <authorList>
            <consortium name="Ensembl"/>
        </authorList>
    </citation>
    <scope>IDENTIFICATION</scope>
</reference>
<evidence type="ECO:0000256" key="7">
    <source>
        <dbReference type="ARBA" id="ARBA00023157"/>
    </source>
</evidence>
<proteinExistence type="inferred from homology"/>
<keyword evidence="12" id="KW-1185">Reference proteome</keyword>
<evidence type="ECO:0000256" key="5">
    <source>
        <dbReference type="ARBA" id="ARBA00022530"/>
    </source>
</evidence>
<evidence type="ECO:0000256" key="6">
    <source>
        <dbReference type="ARBA" id="ARBA00022687"/>
    </source>
</evidence>
<evidence type="ECO:0000256" key="1">
    <source>
        <dbReference type="ARBA" id="ARBA00004498"/>
    </source>
</evidence>
<protein>
    <recommendedName>
        <fullName evidence="9">Protein Wnt</fullName>
    </recommendedName>
</protein>
<reference evidence="12" key="1">
    <citation type="submission" date="2003-08" db="EMBL/GenBank/DDBJ databases">
        <authorList>
            <person name="Birren B."/>
            <person name="Nusbaum C."/>
            <person name="Abebe A."/>
            <person name="Abouelleil A."/>
            <person name="Adekoya E."/>
            <person name="Ait-zahra M."/>
            <person name="Allen N."/>
            <person name="Allen T."/>
            <person name="An P."/>
            <person name="Anderson M."/>
            <person name="Anderson S."/>
            <person name="Arachchi H."/>
            <person name="Armbruster J."/>
            <person name="Bachantsang P."/>
            <person name="Baldwin J."/>
            <person name="Barry A."/>
            <person name="Bayul T."/>
            <person name="Blitshsteyn B."/>
            <person name="Bloom T."/>
            <person name="Blye J."/>
            <person name="Boguslavskiy L."/>
            <person name="Borowsky M."/>
            <person name="Boukhgalter B."/>
            <person name="Brunache A."/>
            <person name="Butler J."/>
            <person name="Calixte N."/>
            <person name="Calvo S."/>
            <person name="Camarata J."/>
            <person name="Campo K."/>
            <person name="Chang J."/>
            <person name="Cheshatsang Y."/>
            <person name="Citroen M."/>
            <person name="Collymore A."/>
            <person name="Considine T."/>
            <person name="Cook A."/>
            <person name="Cooke P."/>
            <person name="Corum B."/>
            <person name="Cuomo C."/>
            <person name="David R."/>
            <person name="Dawoe T."/>
            <person name="Degray S."/>
            <person name="Dodge S."/>
            <person name="Dooley K."/>
            <person name="Dorje P."/>
            <person name="Dorjee K."/>
            <person name="Dorris L."/>
            <person name="Duffey N."/>
            <person name="Dupes A."/>
            <person name="Elkins T."/>
            <person name="Engels R."/>
            <person name="Erickson J."/>
            <person name="Farina A."/>
            <person name="Faro S."/>
            <person name="Ferreira P."/>
            <person name="Fischer H."/>
            <person name="Fitzgerald M."/>
            <person name="Foley K."/>
            <person name="Gage D."/>
            <person name="Galagan J."/>
            <person name="Gearin G."/>
            <person name="Gnerre S."/>
            <person name="Gnirke A."/>
            <person name="Goyette A."/>
            <person name="Graham J."/>
            <person name="Grandbois E."/>
            <person name="Gyaltsen K."/>
            <person name="Hafez N."/>
            <person name="Hagopian D."/>
            <person name="Hagos B."/>
            <person name="Hall J."/>
            <person name="Hatcher B."/>
            <person name="Heller A."/>
            <person name="Higgins H."/>
            <person name="Honan T."/>
            <person name="Horn A."/>
            <person name="Houde N."/>
            <person name="Hughes L."/>
            <person name="Hulme W."/>
            <person name="Husby E."/>
            <person name="Iliev I."/>
            <person name="Jaffe D."/>
            <person name="Jones C."/>
            <person name="Kamal M."/>
            <person name="Kamat A."/>
            <person name="Kamvysselis M."/>
            <person name="Karlsson E."/>
            <person name="Kells C."/>
            <person name="Kieu A."/>
            <person name="Kisner P."/>
            <person name="Kodira C."/>
            <person name="Kulbokas E."/>
            <person name="Labutti K."/>
            <person name="Lama D."/>
            <person name="Landers T."/>
            <person name="Leger J."/>
            <person name="Levine S."/>
            <person name="Lewis D."/>
            <person name="Lewis T."/>
            <person name="Lindblad-toh K."/>
            <person name="Liu X."/>
            <person name="Lokyitsang T."/>
            <person name="Lokyitsang Y."/>
            <person name="Lucien O."/>
            <person name="Lui A."/>
            <person name="Ma L.J."/>
            <person name="Mabbitt R."/>
            <person name="Macdonald J."/>
            <person name="Maclean C."/>
            <person name="Major J."/>
            <person name="Manning J."/>
            <person name="Marabella R."/>
            <person name="Maru K."/>
            <person name="Matthews C."/>
            <person name="Mauceli E."/>
            <person name="Mccarthy M."/>
            <person name="Mcdonough S."/>
            <person name="Mcghee T."/>
            <person name="Meldrim J."/>
            <person name="Meneus L."/>
            <person name="Mesirov J."/>
            <person name="Mihalev A."/>
            <person name="Mihova T."/>
            <person name="Mikkelsen T."/>
            <person name="Mlenga V."/>
            <person name="Moru K."/>
            <person name="Mozes J."/>
            <person name="Mulrain L."/>
            <person name="Munson G."/>
            <person name="Naylor J."/>
            <person name="Newes C."/>
            <person name="Nguyen C."/>
            <person name="Nguyen N."/>
            <person name="Nguyen T."/>
            <person name="Nicol R."/>
            <person name="Nielsen C."/>
            <person name="Nizzari M."/>
            <person name="Norbu C."/>
            <person name="Norbu N."/>
            <person name="O'donnell P."/>
            <person name="Okoawo O."/>
            <person name="O'leary S."/>
            <person name="Omotosho B."/>
            <person name="O'neill K."/>
            <person name="Osman S."/>
            <person name="Parker S."/>
            <person name="Perrin D."/>
            <person name="Phunkhang P."/>
            <person name="Piqani B."/>
            <person name="Purcell S."/>
            <person name="Rachupka T."/>
            <person name="Ramasamy U."/>
            <person name="Rameau R."/>
            <person name="Ray V."/>
            <person name="Raymond C."/>
            <person name="Retta R."/>
            <person name="Richardson S."/>
            <person name="Rise C."/>
            <person name="Rodriguez J."/>
            <person name="Rogers J."/>
            <person name="Rogov P."/>
            <person name="Rutman M."/>
            <person name="Schupbach R."/>
            <person name="Seaman C."/>
            <person name="Settipalli S."/>
            <person name="Sharpe T."/>
            <person name="Sheridan J."/>
            <person name="Sherpa N."/>
            <person name="Shi J."/>
            <person name="Smirnov S."/>
            <person name="Smith C."/>
            <person name="Sougnez C."/>
            <person name="Spencer B."/>
            <person name="Stalker J."/>
            <person name="Stange-thomann N."/>
            <person name="Stavropoulos S."/>
            <person name="Stetson K."/>
            <person name="Stone C."/>
            <person name="Stone S."/>
            <person name="Stubbs M."/>
            <person name="Talamas J."/>
            <person name="Tchuinga P."/>
            <person name="Tenzing P."/>
            <person name="Tesfaye S."/>
            <person name="Theodore J."/>
            <person name="Thoulutsang Y."/>
            <person name="Topham K."/>
            <person name="Towey S."/>
            <person name="Tsamla T."/>
            <person name="Tsomo N."/>
            <person name="Vallee D."/>
            <person name="Vassiliev H."/>
            <person name="Venkataraman V."/>
            <person name="Vinson J."/>
            <person name="Vo A."/>
            <person name="Wade C."/>
            <person name="Wang S."/>
            <person name="Wangchuk T."/>
            <person name="Wangdi T."/>
            <person name="Whittaker C."/>
            <person name="Wilkinson J."/>
            <person name="Wu Y."/>
            <person name="Wyman D."/>
            <person name="Yadav S."/>
            <person name="Yang S."/>
            <person name="Yang X."/>
            <person name="Yeager S."/>
            <person name="Yee E."/>
            <person name="Young G."/>
            <person name="Zainoun J."/>
            <person name="Zembeck L."/>
            <person name="Zimmer A."/>
            <person name="Zody M."/>
            <person name="Lander E."/>
        </authorList>
    </citation>
    <scope>NUCLEOTIDE SEQUENCE [LARGE SCALE GENOMIC DNA]</scope>
</reference>
<dbReference type="GO" id="GO:0005109">
    <property type="term" value="F:frizzled binding"/>
    <property type="evidence" value="ECO:0007669"/>
    <property type="project" value="TreeGrafter"/>
</dbReference>
<dbReference type="GeneTree" id="ENSGT00940000171554"/>
<evidence type="ECO:0000313" key="11">
    <source>
        <dbReference type="Ensembl" id="ENSCSAVP00000001022.1"/>
    </source>
</evidence>
<evidence type="ECO:0000256" key="8">
    <source>
        <dbReference type="ARBA" id="ARBA00023288"/>
    </source>
</evidence>
<dbReference type="HOGENOM" id="CLU_033039_3_0_1"/>
<dbReference type="AlphaFoldDB" id="H2Y6S4"/>
<evidence type="ECO:0000256" key="4">
    <source>
        <dbReference type="ARBA" id="ARBA00022525"/>
    </source>
</evidence>
<dbReference type="GO" id="GO:0060070">
    <property type="term" value="P:canonical Wnt signaling pathway"/>
    <property type="evidence" value="ECO:0007669"/>
    <property type="project" value="TreeGrafter"/>
</dbReference>
<dbReference type="PANTHER" id="PTHR12027:SF97">
    <property type="entry name" value="PROTEIN WNT-4"/>
    <property type="match status" value="1"/>
</dbReference>
<dbReference type="Proteomes" id="UP000007875">
    <property type="component" value="Unassembled WGS sequence"/>
</dbReference>
<keyword evidence="5" id="KW-0272">Extracellular matrix</keyword>
<dbReference type="Gene3D" id="3.30.2460.20">
    <property type="match status" value="1"/>
</dbReference>
<name>H2Y6S4_CIOSA</name>
<keyword evidence="4" id="KW-0964">Secreted</keyword>
<dbReference type="SMART" id="SM00097">
    <property type="entry name" value="WNT1"/>
    <property type="match status" value="1"/>
</dbReference>
<dbReference type="Ensembl" id="ENSCSAVT00000001033.1">
    <property type="protein sequence ID" value="ENSCSAVP00000001022.1"/>
    <property type="gene ID" value="ENSCSAVG00000000567.1"/>
</dbReference>
<dbReference type="PANTHER" id="PTHR12027">
    <property type="entry name" value="WNT RELATED"/>
    <property type="match status" value="1"/>
</dbReference>
<feature type="region of interest" description="Disordered" evidence="10">
    <location>
        <begin position="205"/>
        <end position="232"/>
    </location>
</feature>
<accession>H2Y6S4</accession>
<dbReference type="InterPro" id="IPR043158">
    <property type="entry name" value="Wnt_C"/>
</dbReference>
<comment type="subcellular location">
    <subcellularLocation>
        <location evidence="1 9">Secreted</location>
        <location evidence="1 9">Extracellular space</location>
        <location evidence="1 9">Extracellular matrix</location>
    </subcellularLocation>
</comment>
<reference evidence="11" key="2">
    <citation type="submission" date="2025-08" db="UniProtKB">
        <authorList>
            <consortium name="Ensembl"/>
        </authorList>
    </citation>
    <scope>IDENTIFICATION</scope>
</reference>
<keyword evidence="6 9" id="KW-0879">Wnt signaling pathway</keyword>
<dbReference type="InterPro" id="IPR005817">
    <property type="entry name" value="Wnt"/>
</dbReference>
<dbReference type="PROSITE" id="PS00246">
    <property type="entry name" value="WNT1"/>
    <property type="match status" value="1"/>
</dbReference>
<feature type="compositionally biased region" description="Low complexity" evidence="10">
    <location>
        <begin position="208"/>
        <end position="218"/>
    </location>
</feature>
<evidence type="ECO:0000313" key="12">
    <source>
        <dbReference type="Proteomes" id="UP000007875"/>
    </source>
</evidence>
<evidence type="ECO:0000256" key="2">
    <source>
        <dbReference type="ARBA" id="ARBA00005683"/>
    </source>
</evidence>
<organism evidence="11 12">
    <name type="scientific">Ciona savignyi</name>
    <name type="common">Pacific transparent sea squirt</name>
    <dbReference type="NCBI Taxonomy" id="51511"/>
    <lineage>
        <taxon>Eukaryota</taxon>
        <taxon>Metazoa</taxon>
        <taxon>Chordata</taxon>
        <taxon>Tunicata</taxon>
        <taxon>Ascidiacea</taxon>
        <taxon>Phlebobranchia</taxon>
        <taxon>Cionidae</taxon>
        <taxon>Ciona</taxon>
    </lineage>
</organism>
<comment type="similarity">
    <text evidence="2 9">Belongs to the Wnt family.</text>
</comment>
<evidence type="ECO:0000256" key="10">
    <source>
        <dbReference type="SAM" id="MobiDB-lite"/>
    </source>
</evidence>
<evidence type="ECO:0000256" key="3">
    <source>
        <dbReference type="ARBA" id="ARBA00022473"/>
    </source>
</evidence>
<dbReference type="GO" id="GO:0005125">
    <property type="term" value="F:cytokine activity"/>
    <property type="evidence" value="ECO:0007669"/>
    <property type="project" value="TreeGrafter"/>
</dbReference>